<protein>
    <submittedName>
        <fullName evidence="1">Uncharacterized protein</fullName>
    </submittedName>
</protein>
<keyword evidence="2" id="KW-1185">Reference proteome</keyword>
<name>A0A6S6QR19_9FIRM</name>
<evidence type="ECO:0000313" key="1">
    <source>
        <dbReference type="EMBL" id="BCJ93783.1"/>
    </source>
</evidence>
<reference evidence="1 2" key="1">
    <citation type="journal article" date="2016" name="Int. J. Syst. Evol. Microbiol.">
        <title>Descriptions of Anaerotaenia torta gen. nov., sp. nov. and Anaerocolumna cellulosilytica gen. nov., sp. nov. isolated from a methanogenic reactor of cattle waste.</title>
        <authorList>
            <person name="Uek A."/>
            <person name="Ohtaki Y."/>
            <person name="Kaku N."/>
            <person name="Ueki K."/>
        </authorList>
    </citation>
    <scope>NUCLEOTIDE SEQUENCE [LARGE SCALE GENOMIC DNA]</scope>
    <source>
        <strain evidence="1 2">SN021</strain>
    </source>
</reference>
<accession>A0A6S6QR19</accession>
<dbReference type="AlphaFoldDB" id="A0A6S6QR19"/>
<organism evidence="1 2">
    <name type="scientific">Anaerocolumna cellulosilytica</name>
    <dbReference type="NCBI Taxonomy" id="433286"/>
    <lineage>
        <taxon>Bacteria</taxon>
        <taxon>Bacillati</taxon>
        <taxon>Bacillota</taxon>
        <taxon>Clostridia</taxon>
        <taxon>Lachnospirales</taxon>
        <taxon>Lachnospiraceae</taxon>
        <taxon>Anaerocolumna</taxon>
    </lineage>
</organism>
<proteinExistence type="predicted"/>
<dbReference type="Proteomes" id="UP000515561">
    <property type="component" value="Chromosome"/>
</dbReference>
<dbReference type="EMBL" id="AP023367">
    <property type="protein sequence ID" value="BCJ93783.1"/>
    <property type="molecule type" value="Genomic_DNA"/>
</dbReference>
<gene>
    <name evidence="1" type="ORF">acsn021_13520</name>
</gene>
<dbReference type="KEGG" id="acel:acsn021_13520"/>
<dbReference type="Pfam" id="PF15565">
    <property type="entry name" value="Imm30"/>
    <property type="match status" value="1"/>
</dbReference>
<evidence type="ECO:0000313" key="2">
    <source>
        <dbReference type="Proteomes" id="UP000515561"/>
    </source>
</evidence>
<dbReference type="InterPro" id="IPR029084">
    <property type="entry name" value="Imm30"/>
</dbReference>
<dbReference type="RefSeq" id="WP_184092457.1">
    <property type="nucleotide sequence ID" value="NZ_AP023367.1"/>
</dbReference>
<sequence>MKIEDLTQKLVHSRLLQNEEQVQAFEQSIESIISMKTSDCIKKLYLGFDDSTENDEIMFGLLHTIESFDQELGLEQSLIKLAEALRYMLPHAKEWAKIFHKRILNQEETRNAYATVISYADNATRDLVISLVNEIKIKNPEKFAKKTEEFLLSIKSL</sequence>